<evidence type="ECO:0000256" key="3">
    <source>
        <dbReference type="ARBA" id="ARBA00022759"/>
    </source>
</evidence>
<keyword evidence="4 6" id="KW-0378">Hydrolase</keyword>
<dbReference type="SUPFAM" id="SSF54211">
    <property type="entry name" value="Ribosomal protein S5 domain 2-like"/>
    <property type="match status" value="1"/>
</dbReference>
<dbReference type="GO" id="GO:0004526">
    <property type="term" value="F:ribonuclease P activity"/>
    <property type="evidence" value="ECO:0007669"/>
    <property type="project" value="UniProtKB-UniRule"/>
</dbReference>
<comment type="similarity">
    <text evidence="6">Belongs to the RnpA family.</text>
</comment>
<gene>
    <name evidence="6" type="primary">rnpA</name>
    <name evidence="7" type="ORF">H9982_04830</name>
</gene>
<dbReference type="AlphaFoldDB" id="A0A9D1VS32"/>
<dbReference type="HAMAP" id="MF_00227">
    <property type="entry name" value="RNase_P"/>
    <property type="match status" value="1"/>
</dbReference>
<dbReference type="Gene3D" id="3.30.230.10">
    <property type="match status" value="1"/>
</dbReference>
<evidence type="ECO:0000256" key="1">
    <source>
        <dbReference type="ARBA" id="ARBA00022694"/>
    </source>
</evidence>
<evidence type="ECO:0000256" key="6">
    <source>
        <dbReference type="HAMAP-Rule" id="MF_00227"/>
    </source>
</evidence>
<comment type="function">
    <text evidence="6">RNaseP catalyzes the removal of the 5'-leader sequence from pre-tRNA to produce the mature 5'-terminus. It can also cleave other RNA substrates such as 4.5S RNA. The protein component plays an auxiliary but essential role in vivo by binding to the 5'-leader sequence and broadening the substrate specificity of the ribozyme.</text>
</comment>
<dbReference type="InterPro" id="IPR020568">
    <property type="entry name" value="Ribosomal_Su5_D2-typ_SF"/>
</dbReference>
<comment type="subunit">
    <text evidence="6">Consists of a catalytic RNA component (M1 or rnpB) and a protein subunit.</text>
</comment>
<dbReference type="Proteomes" id="UP000824246">
    <property type="component" value="Unassembled WGS sequence"/>
</dbReference>
<keyword evidence="2 6" id="KW-0540">Nuclease</keyword>
<evidence type="ECO:0000256" key="2">
    <source>
        <dbReference type="ARBA" id="ARBA00022722"/>
    </source>
</evidence>
<dbReference type="Pfam" id="PF00825">
    <property type="entry name" value="Ribonuclease_P"/>
    <property type="match status" value="1"/>
</dbReference>
<dbReference type="GO" id="GO:0001682">
    <property type="term" value="P:tRNA 5'-leader removal"/>
    <property type="evidence" value="ECO:0007669"/>
    <property type="project" value="UniProtKB-UniRule"/>
</dbReference>
<evidence type="ECO:0000256" key="5">
    <source>
        <dbReference type="ARBA" id="ARBA00022884"/>
    </source>
</evidence>
<dbReference type="EMBL" id="DXFB01000128">
    <property type="protein sequence ID" value="HIX45525.1"/>
    <property type="molecule type" value="Genomic_DNA"/>
</dbReference>
<comment type="caution">
    <text evidence="7">The sequence shown here is derived from an EMBL/GenBank/DDBJ whole genome shotgun (WGS) entry which is preliminary data.</text>
</comment>
<dbReference type="InterPro" id="IPR000100">
    <property type="entry name" value="RNase_P"/>
</dbReference>
<evidence type="ECO:0000313" key="8">
    <source>
        <dbReference type="Proteomes" id="UP000824246"/>
    </source>
</evidence>
<sequence>MLQLSKADKLCSRTKINLLFNKGQAFVVYPLRIVYHIHAKTTETERHQFFINVPKKKFKRAVKRVWLRRRIREAYRQNKALLPAGKNVAVDIAFLYIGSEKKEFAVIEQRMKEALARLAEAIQSRDMHNTTQP</sequence>
<comment type="catalytic activity">
    <reaction evidence="6">
        <text>Endonucleolytic cleavage of RNA, removing 5'-extranucleotides from tRNA precursor.</text>
        <dbReference type="EC" id="3.1.26.5"/>
    </reaction>
</comment>
<reference evidence="7" key="2">
    <citation type="submission" date="2021-04" db="EMBL/GenBank/DDBJ databases">
        <authorList>
            <person name="Gilroy R."/>
        </authorList>
    </citation>
    <scope>NUCLEOTIDE SEQUENCE</scope>
    <source>
        <strain evidence="7">ChiHjej12B11-16260</strain>
    </source>
</reference>
<name>A0A9D1VS32_9BACT</name>
<dbReference type="InterPro" id="IPR014721">
    <property type="entry name" value="Ribsml_uS5_D2-typ_fold_subgr"/>
</dbReference>
<keyword evidence="3 6" id="KW-0255">Endonuclease</keyword>
<dbReference type="GO" id="GO:0000049">
    <property type="term" value="F:tRNA binding"/>
    <property type="evidence" value="ECO:0007669"/>
    <property type="project" value="UniProtKB-UniRule"/>
</dbReference>
<reference evidence="7" key="1">
    <citation type="journal article" date="2021" name="PeerJ">
        <title>Extensive microbial diversity within the chicken gut microbiome revealed by metagenomics and culture.</title>
        <authorList>
            <person name="Gilroy R."/>
            <person name="Ravi A."/>
            <person name="Getino M."/>
            <person name="Pursley I."/>
            <person name="Horton D.L."/>
            <person name="Alikhan N.F."/>
            <person name="Baker D."/>
            <person name="Gharbi K."/>
            <person name="Hall N."/>
            <person name="Watson M."/>
            <person name="Adriaenssens E.M."/>
            <person name="Foster-Nyarko E."/>
            <person name="Jarju S."/>
            <person name="Secka A."/>
            <person name="Antonio M."/>
            <person name="Oren A."/>
            <person name="Chaudhuri R.R."/>
            <person name="La Ragione R."/>
            <person name="Hildebrand F."/>
            <person name="Pallen M.J."/>
        </authorList>
    </citation>
    <scope>NUCLEOTIDE SEQUENCE</scope>
    <source>
        <strain evidence="7">ChiHjej12B11-16260</strain>
    </source>
</reference>
<protein>
    <recommendedName>
        <fullName evidence="6">Ribonuclease P protein component</fullName>
        <shortName evidence="6">RNase P protein</shortName>
        <shortName evidence="6">RNaseP protein</shortName>
        <ecNumber evidence="6">3.1.26.5</ecNumber>
    </recommendedName>
    <alternativeName>
        <fullName evidence="6">Protein C5</fullName>
    </alternativeName>
</protein>
<keyword evidence="5 6" id="KW-0694">RNA-binding</keyword>
<proteinExistence type="inferred from homology"/>
<dbReference type="EC" id="3.1.26.5" evidence="6"/>
<keyword evidence="1 6" id="KW-0819">tRNA processing</keyword>
<accession>A0A9D1VS32</accession>
<evidence type="ECO:0000256" key="4">
    <source>
        <dbReference type="ARBA" id="ARBA00022801"/>
    </source>
</evidence>
<evidence type="ECO:0000313" key="7">
    <source>
        <dbReference type="EMBL" id="HIX45525.1"/>
    </source>
</evidence>
<organism evidence="7 8">
    <name type="scientific">Candidatus Barnesiella excrementipullorum</name>
    <dbReference type="NCBI Taxonomy" id="2838479"/>
    <lineage>
        <taxon>Bacteria</taxon>
        <taxon>Pseudomonadati</taxon>
        <taxon>Bacteroidota</taxon>
        <taxon>Bacteroidia</taxon>
        <taxon>Bacteroidales</taxon>
        <taxon>Barnesiellaceae</taxon>
        <taxon>Barnesiella</taxon>
    </lineage>
</organism>